<evidence type="ECO:0000313" key="10">
    <source>
        <dbReference type="Proteomes" id="UP000225706"/>
    </source>
</evidence>
<keyword evidence="7 9" id="KW-0808">Transferase</keyword>
<name>A0A2B4RCJ4_STYPI</name>
<evidence type="ECO:0000256" key="7">
    <source>
        <dbReference type="ARBA" id="ARBA00022679"/>
    </source>
</evidence>
<dbReference type="EC" id="2.1.1.67" evidence="4"/>
<keyword evidence="5" id="KW-0963">Cytoplasm</keyword>
<dbReference type="FunFam" id="3.40.50.150:FF:000101">
    <property type="entry name" value="Thiopurine S-methyltransferase"/>
    <property type="match status" value="1"/>
</dbReference>
<comment type="caution">
    <text evidence="9">The sequence shown here is derived from an EMBL/GenBank/DDBJ whole genome shotgun (WGS) entry which is preliminary data.</text>
</comment>
<evidence type="ECO:0000256" key="6">
    <source>
        <dbReference type="ARBA" id="ARBA00022603"/>
    </source>
</evidence>
<protein>
    <recommendedName>
        <fullName evidence="4">thiopurine S-methyltransferase</fullName>
        <ecNumber evidence="4">2.1.1.67</ecNumber>
    </recommendedName>
</protein>
<accession>A0A2B4RCJ4</accession>
<keyword evidence="6 9" id="KW-0489">Methyltransferase</keyword>
<gene>
    <name evidence="9" type="primary">Tpmt</name>
    <name evidence="9" type="ORF">AWC38_SpisGene21805</name>
</gene>
<dbReference type="GO" id="GO:0008119">
    <property type="term" value="F:thiopurine S-methyltransferase activity"/>
    <property type="evidence" value="ECO:0007669"/>
    <property type="project" value="UniProtKB-EC"/>
</dbReference>
<dbReference type="AlphaFoldDB" id="A0A2B4RCJ4"/>
<evidence type="ECO:0000313" key="9">
    <source>
        <dbReference type="EMBL" id="PFX14067.1"/>
    </source>
</evidence>
<keyword evidence="8" id="KW-0949">S-adenosyl-L-methionine</keyword>
<dbReference type="STRING" id="50429.A0A2B4RCJ4"/>
<evidence type="ECO:0000256" key="8">
    <source>
        <dbReference type="ARBA" id="ARBA00022691"/>
    </source>
</evidence>
<proteinExistence type="inferred from homology"/>
<evidence type="ECO:0000256" key="3">
    <source>
        <dbReference type="ARBA" id="ARBA00008145"/>
    </source>
</evidence>
<dbReference type="GO" id="GO:0005737">
    <property type="term" value="C:cytoplasm"/>
    <property type="evidence" value="ECO:0007669"/>
    <property type="project" value="UniProtKB-SubCell"/>
</dbReference>
<sequence length="237" mass="26986">MSDEPETTTSDFWKGLWKNGDIGWHRNEVNAFLIKYFDELTGGRSNLRFFVPLSGKSVDMLWLADKGHTVVGVELAKQANEDFFAENNLTFTVESVEMSAVSEPVEVYKCTEKKITIFCCDLFAMTENDVGGRFDAIWDRGSLSAIAPSFGDRGKRYTTKMHSLLASGGNYLLESCYYEVDRGMNPPASIPDEQINEMYEEHFTIKKLEVNKIQPNLDIKLSFALDMKHYLFKPKVN</sequence>
<keyword evidence="10" id="KW-1185">Reference proteome</keyword>
<dbReference type="PROSITE" id="PS51585">
    <property type="entry name" value="SAM_MT_TPMT"/>
    <property type="match status" value="1"/>
</dbReference>
<dbReference type="EMBL" id="LSMT01000844">
    <property type="protein sequence ID" value="PFX14067.1"/>
    <property type="molecule type" value="Genomic_DNA"/>
</dbReference>
<dbReference type="Proteomes" id="UP000225706">
    <property type="component" value="Unassembled WGS sequence"/>
</dbReference>
<comment type="subcellular location">
    <subcellularLocation>
        <location evidence="2">Cytoplasm</location>
    </subcellularLocation>
</comment>
<evidence type="ECO:0000256" key="4">
    <source>
        <dbReference type="ARBA" id="ARBA00011905"/>
    </source>
</evidence>
<evidence type="ECO:0000256" key="5">
    <source>
        <dbReference type="ARBA" id="ARBA00022490"/>
    </source>
</evidence>
<evidence type="ECO:0000256" key="2">
    <source>
        <dbReference type="ARBA" id="ARBA00004496"/>
    </source>
</evidence>
<comment type="similarity">
    <text evidence="3">Belongs to the class I-like SAM-binding methyltransferase superfamily. TPMT family.</text>
</comment>
<dbReference type="PANTHER" id="PTHR10259:SF11">
    <property type="entry name" value="THIOPURINE S-METHYLTRANSFERASE"/>
    <property type="match status" value="1"/>
</dbReference>
<dbReference type="Gene3D" id="3.40.50.150">
    <property type="entry name" value="Vaccinia Virus protein VP39"/>
    <property type="match status" value="1"/>
</dbReference>
<dbReference type="InterPro" id="IPR029063">
    <property type="entry name" value="SAM-dependent_MTases_sf"/>
</dbReference>
<reference evidence="10" key="1">
    <citation type="journal article" date="2017" name="bioRxiv">
        <title>Comparative analysis of the genomes of Stylophora pistillata and Acropora digitifera provides evidence for extensive differences between species of corals.</title>
        <authorList>
            <person name="Voolstra C.R."/>
            <person name="Li Y."/>
            <person name="Liew Y.J."/>
            <person name="Baumgarten S."/>
            <person name="Zoccola D."/>
            <person name="Flot J.-F."/>
            <person name="Tambutte S."/>
            <person name="Allemand D."/>
            <person name="Aranda M."/>
        </authorList>
    </citation>
    <scope>NUCLEOTIDE SEQUENCE [LARGE SCALE GENOMIC DNA]</scope>
</reference>
<dbReference type="PIRSF" id="PIRSF023956">
    <property type="entry name" value="Thiopurine_S-methyltransferase"/>
    <property type="match status" value="1"/>
</dbReference>
<dbReference type="InterPro" id="IPR025835">
    <property type="entry name" value="Thiopurine_S-MeTrfase"/>
</dbReference>
<dbReference type="Pfam" id="PF05724">
    <property type="entry name" value="TPMT"/>
    <property type="match status" value="1"/>
</dbReference>
<dbReference type="GO" id="GO:0032259">
    <property type="term" value="P:methylation"/>
    <property type="evidence" value="ECO:0007669"/>
    <property type="project" value="UniProtKB-KW"/>
</dbReference>
<comment type="catalytic activity">
    <reaction evidence="1">
        <text>S-adenosyl-L-methionine + a thiopurine = S-adenosyl-L-homocysteine + a thiopurine S-methylether.</text>
        <dbReference type="EC" id="2.1.1.67"/>
    </reaction>
</comment>
<dbReference type="OrthoDB" id="276151at2759"/>
<organism evidence="9 10">
    <name type="scientific">Stylophora pistillata</name>
    <name type="common">Smooth cauliflower coral</name>
    <dbReference type="NCBI Taxonomy" id="50429"/>
    <lineage>
        <taxon>Eukaryota</taxon>
        <taxon>Metazoa</taxon>
        <taxon>Cnidaria</taxon>
        <taxon>Anthozoa</taxon>
        <taxon>Hexacorallia</taxon>
        <taxon>Scleractinia</taxon>
        <taxon>Astrocoeniina</taxon>
        <taxon>Pocilloporidae</taxon>
        <taxon>Stylophora</taxon>
    </lineage>
</organism>
<evidence type="ECO:0000256" key="1">
    <source>
        <dbReference type="ARBA" id="ARBA00000903"/>
    </source>
</evidence>
<dbReference type="InterPro" id="IPR008854">
    <property type="entry name" value="TPMT"/>
</dbReference>
<dbReference type="SUPFAM" id="SSF53335">
    <property type="entry name" value="S-adenosyl-L-methionine-dependent methyltransferases"/>
    <property type="match status" value="1"/>
</dbReference>
<dbReference type="PANTHER" id="PTHR10259">
    <property type="entry name" value="THIOPURINE S-METHYLTRANSFERASE"/>
    <property type="match status" value="1"/>
</dbReference>